<proteinExistence type="predicted"/>
<feature type="region of interest" description="Disordered" evidence="1">
    <location>
        <begin position="88"/>
        <end position="115"/>
    </location>
</feature>
<name>A0AAV5L3J1_9ROSI</name>
<sequence>MSTFGGNNNGVQAWGNGVNNYGTNNVGTGSGSQNFGQGSGSNHVSGGMWTVNPGFVSPSAPGFANPCAPGFAVPYAYPCGGAPINMGPGAGGWNSGSASGSQNNFNGQANIGSKP</sequence>
<dbReference type="EMBL" id="BPVZ01000091">
    <property type="protein sequence ID" value="GKV31347.1"/>
    <property type="molecule type" value="Genomic_DNA"/>
</dbReference>
<evidence type="ECO:0000313" key="2">
    <source>
        <dbReference type="EMBL" id="GKV31347.1"/>
    </source>
</evidence>
<dbReference type="AlphaFoldDB" id="A0AAV5L3J1"/>
<evidence type="ECO:0000313" key="3">
    <source>
        <dbReference type="Proteomes" id="UP001054252"/>
    </source>
</evidence>
<keyword evidence="3" id="KW-1185">Reference proteome</keyword>
<reference evidence="2 3" key="1">
    <citation type="journal article" date="2021" name="Commun. Biol.">
        <title>The genome of Shorea leprosula (Dipterocarpaceae) highlights the ecological relevance of drought in aseasonal tropical rainforests.</title>
        <authorList>
            <person name="Ng K.K.S."/>
            <person name="Kobayashi M.J."/>
            <person name="Fawcett J.A."/>
            <person name="Hatakeyama M."/>
            <person name="Paape T."/>
            <person name="Ng C.H."/>
            <person name="Ang C.C."/>
            <person name="Tnah L.H."/>
            <person name="Lee C.T."/>
            <person name="Nishiyama T."/>
            <person name="Sese J."/>
            <person name="O'Brien M.J."/>
            <person name="Copetti D."/>
            <person name="Mohd Noor M.I."/>
            <person name="Ong R.C."/>
            <person name="Putra M."/>
            <person name="Sireger I.Z."/>
            <person name="Indrioko S."/>
            <person name="Kosugi Y."/>
            <person name="Izuno A."/>
            <person name="Isagi Y."/>
            <person name="Lee S.L."/>
            <person name="Shimizu K.K."/>
        </authorList>
    </citation>
    <scope>NUCLEOTIDE SEQUENCE [LARGE SCALE GENOMIC DNA]</scope>
    <source>
        <strain evidence="2">214</strain>
    </source>
</reference>
<evidence type="ECO:0000256" key="1">
    <source>
        <dbReference type="SAM" id="MobiDB-lite"/>
    </source>
</evidence>
<comment type="caution">
    <text evidence="2">The sequence shown here is derived from an EMBL/GenBank/DDBJ whole genome shotgun (WGS) entry which is preliminary data.</text>
</comment>
<organism evidence="2 3">
    <name type="scientific">Rubroshorea leprosula</name>
    <dbReference type="NCBI Taxonomy" id="152421"/>
    <lineage>
        <taxon>Eukaryota</taxon>
        <taxon>Viridiplantae</taxon>
        <taxon>Streptophyta</taxon>
        <taxon>Embryophyta</taxon>
        <taxon>Tracheophyta</taxon>
        <taxon>Spermatophyta</taxon>
        <taxon>Magnoliopsida</taxon>
        <taxon>eudicotyledons</taxon>
        <taxon>Gunneridae</taxon>
        <taxon>Pentapetalae</taxon>
        <taxon>rosids</taxon>
        <taxon>malvids</taxon>
        <taxon>Malvales</taxon>
        <taxon>Dipterocarpaceae</taxon>
        <taxon>Rubroshorea</taxon>
    </lineage>
</organism>
<feature type="compositionally biased region" description="Low complexity" evidence="1">
    <location>
        <begin position="95"/>
        <end position="107"/>
    </location>
</feature>
<dbReference type="Proteomes" id="UP001054252">
    <property type="component" value="Unassembled WGS sequence"/>
</dbReference>
<protein>
    <submittedName>
        <fullName evidence="2">Uncharacterized protein</fullName>
    </submittedName>
</protein>
<accession>A0AAV5L3J1</accession>
<gene>
    <name evidence="2" type="ORF">SLEP1_g40043</name>
</gene>